<dbReference type="GO" id="GO:0016020">
    <property type="term" value="C:membrane"/>
    <property type="evidence" value="ECO:0007669"/>
    <property type="project" value="TreeGrafter"/>
</dbReference>
<dbReference type="AlphaFoldDB" id="A0A4R4NJK9"/>
<dbReference type="RefSeq" id="WP_132332555.1">
    <property type="nucleotide sequence ID" value="NZ_SMJZ01000035.1"/>
</dbReference>
<dbReference type="PANTHER" id="PTHR43798">
    <property type="entry name" value="MONOACYLGLYCEROL LIPASE"/>
    <property type="match status" value="1"/>
</dbReference>
<dbReference type="Pfam" id="PF00561">
    <property type="entry name" value="Abhydrolase_1"/>
    <property type="match status" value="1"/>
</dbReference>
<dbReference type="OrthoDB" id="3663240at2"/>
<accession>A0A4R4NJK9</accession>
<sequence>MAPVVLPHDVTGSGPHHVIVLHGWFGDRTSFRKVRPYLNGDAFSYAFPDYRGYGEARDLTGDYSLAEISGDVIALADKLGWETFSLVGHSMGGTAMQRVMVDAPGRVRRLVGVSPVPASGVPFDEQSWALFSGAAEEPGNRRAIIDLTTGNRLPGAWLDEMVAGSLANATVTAFRAYLDAWAKTDFHDEVTGSATPVLVIAGEHDPALSADVMRGTWLQWYTDAELLTFADAGHYATDETPLALVSAIERFLAA</sequence>
<dbReference type="PRINTS" id="PR00412">
    <property type="entry name" value="EPOXHYDRLASE"/>
</dbReference>
<reference evidence="3 4" key="1">
    <citation type="submission" date="2019-02" db="EMBL/GenBank/DDBJ databases">
        <title>Draft genome sequences of novel Actinobacteria.</title>
        <authorList>
            <person name="Sahin N."/>
            <person name="Ay H."/>
            <person name="Saygin H."/>
        </authorList>
    </citation>
    <scope>NUCLEOTIDE SEQUENCE [LARGE SCALE GENOMIC DNA]</scope>
    <source>
        <strain evidence="3 4">KC201</strain>
    </source>
</reference>
<name>A0A4R4NJK9_9ACTN</name>
<dbReference type="Proteomes" id="UP000295157">
    <property type="component" value="Unassembled WGS sequence"/>
</dbReference>
<comment type="caution">
    <text evidence="3">The sequence shown here is derived from an EMBL/GenBank/DDBJ whole genome shotgun (WGS) entry which is preliminary data.</text>
</comment>
<protein>
    <submittedName>
        <fullName evidence="3">Alpha/beta hydrolase</fullName>
    </submittedName>
</protein>
<dbReference type="InterPro" id="IPR050266">
    <property type="entry name" value="AB_hydrolase_sf"/>
</dbReference>
<dbReference type="PANTHER" id="PTHR43798:SF31">
    <property type="entry name" value="AB HYDROLASE SUPERFAMILY PROTEIN YCLE"/>
    <property type="match status" value="1"/>
</dbReference>
<dbReference type="Gene3D" id="3.40.50.1820">
    <property type="entry name" value="alpha/beta hydrolase"/>
    <property type="match status" value="1"/>
</dbReference>
<evidence type="ECO:0000256" key="1">
    <source>
        <dbReference type="ARBA" id="ARBA00022801"/>
    </source>
</evidence>
<dbReference type="InterPro" id="IPR029058">
    <property type="entry name" value="AB_hydrolase_fold"/>
</dbReference>
<keyword evidence="1 3" id="KW-0378">Hydrolase</keyword>
<feature type="domain" description="AB hydrolase-1" evidence="2">
    <location>
        <begin position="17"/>
        <end position="239"/>
    </location>
</feature>
<keyword evidence="4" id="KW-1185">Reference proteome</keyword>
<evidence type="ECO:0000313" key="3">
    <source>
        <dbReference type="EMBL" id="TDC07860.1"/>
    </source>
</evidence>
<dbReference type="EMBL" id="SMJZ01000035">
    <property type="protein sequence ID" value="TDC07860.1"/>
    <property type="molecule type" value="Genomic_DNA"/>
</dbReference>
<gene>
    <name evidence="3" type="ORF">E1267_12285</name>
</gene>
<dbReference type="GO" id="GO:0016787">
    <property type="term" value="F:hydrolase activity"/>
    <property type="evidence" value="ECO:0007669"/>
    <property type="project" value="UniProtKB-KW"/>
</dbReference>
<dbReference type="InterPro" id="IPR000639">
    <property type="entry name" value="Epox_hydrolase-like"/>
</dbReference>
<proteinExistence type="predicted"/>
<dbReference type="PRINTS" id="PR00111">
    <property type="entry name" value="ABHYDROLASE"/>
</dbReference>
<evidence type="ECO:0000259" key="2">
    <source>
        <dbReference type="Pfam" id="PF00561"/>
    </source>
</evidence>
<dbReference type="SUPFAM" id="SSF53474">
    <property type="entry name" value="alpha/beta-Hydrolases"/>
    <property type="match status" value="1"/>
</dbReference>
<organism evidence="3 4">
    <name type="scientific">Nonomuraea longispora</name>
    <dbReference type="NCBI Taxonomy" id="1848320"/>
    <lineage>
        <taxon>Bacteria</taxon>
        <taxon>Bacillati</taxon>
        <taxon>Actinomycetota</taxon>
        <taxon>Actinomycetes</taxon>
        <taxon>Streptosporangiales</taxon>
        <taxon>Streptosporangiaceae</taxon>
        <taxon>Nonomuraea</taxon>
    </lineage>
</organism>
<dbReference type="InterPro" id="IPR000073">
    <property type="entry name" value="AB_hydrolase_1"/>
</dbReference>
<evidence type="ECO:0000313" key="4">
    <source>
        <dbReference type="Proteomes" id="UP000295157"/>
    </source>
</evidence>